<comment type="caution">
    <text evidence="11">The sequence shown here is derived from an EMBL/GenBank/DDBJ whole genome shotgun (WGS) entry which is preliminary data.</text>
</comment>
<feature type="domain" description="MacB-like periplasmic core" evidence="10">
    <location>
        <begin position="20"/>
        <end position="241"/>
    </location>
</feature>
<keyword evidence="4" id="KW-1003">Cell membrane</keyword>
<keyword evidence="5 8" id="KW-0812">Transmembrane</keyword>
<feature type="domain" description="ABC3 transporter permease C-terminal" evidence="9">
    <location>
        <begin position="275"/>
        <end position="408"/>
    </location>
</feature>
<evidence type="ECO:0000256" key="3">
    <source>
        <dbReference type="ARBA" id="ARBA00022448"/>
    </source>
</evidence>
<dbReference type="InterPro" id="IPR003838">
    <property type="entry name" value="ABC3_permease_C"/>
</dbReference>
<feature type="transmembrane region" description="Helical" evidence="8">
    <location>
        <begin position="381"/>
        <end position="400"/>
    </location>
</feature>
<dbReference type="Pfam" id="PF12704">
    <property type="entry name" value="MacB_PCD"/>
    <property type="match status" value="1"/>
</dbReference>
<accession>A0A6L7G211</accession>
<dbReference type="GO" id="GO:0044874">
    <property type="term" value="P:lipoprotein localization to outer membrane"/>
    <property type="evidence" value="ECO:0007669"/>
    <property type="project" value="TreeGrafter"/>
</dbReference>
<evidence type="ECO:0000256" key="6">
    <source>
        <dbReference type="ARBA" id="ARBA00022989"/>
    </source>
</evidence>
<keyword evidence="11" id="KW-0449">Lipoprotein</keyword>
<dbReference type="AlphaFoldDB" id="A0A6L7G211"/>
<feature type="transmembrane region" description="Helical" evidence="8">
    <location>
        <begin position="21"/>
        <end position="44"/>
    </location>
</feature>
<evidence type="ECO:0000313" key="11">
    <source>
        <dbReference type="EMBL" id="MXN18105.1"/>
    </source>
</evidence>
<organism evidence="11 12">
    <name type="scientific">Pseudooceanicola albus</name>
    <dbReference type="NCBI Taxonomy" id="2692189"/>
    <lineage>
        <taxon>Bacteria</taxon>
        <taxon>Pseudomonadati</taxon>
        <taxon>Pseudomonadota</taxon>
        <taxon>Alphaproteobacteria</taxon>
        <taxon>Rhodobacterales</taxon>
        <taxon>Paracoccaceae</taxon>
        <taxon>Pseudooceanicola</taxon>
    </lineage>
</organism>
<evidence type="ECO:0000256" key="2">
    <source>
        <dbReference type="ARBA" id="ARBA00005236"/>
    </source>
</evidence>
<evidence type="ECO:0000256" key="8">
    <source>
        <dbReference type="SAM" id="Phobius"/>
    </source>
</evidence>
<sequence length="415" mass="44754">MIAWRYLRARRAEGGVSVMTWISLIGIALAVFALIATLAVRAGFRAEFVDTILGANAHVTIYNSADVNPNGQLDRAISNYTTMAENIAKVPGVTRAAPLIKGQIMATANGRNAGIEVFGITAQDLAAVPRIAHPDKSWGDFVDFDKGVAIGSGVAQELGLRVGDQIKLISPEGVKTAFGTSPRVKSYEVTYVFTAGRYDIDRTRLYMPFAEAQSYFNREGTADEIEVMTADPDKVDALVPDLLKAAGGRAMAWTWRDANGSFLEALTVEDNVMFVILSILVLIASMNIVSGLIMLVKNKGRDIGILRTMGLTEGAVLRVFFICGAFTGLIGTAAGVILGCLFAIWIDPIFSVVNYLSGGGVWDPSIRGIYHLPAKLQLHDVLSSIFLSLGLSFGVTIFPARRAARMNPVEALRYE</sequence>
<dbReference type="Proteomes" id="UP000477911">
    <property type="component" value="Unassembled WGS sequence"/>
</dbReference>
<evidence type="ECO:0000256" key="7">
    <source>
        <dbReference type="ARBA" id="ARBA00023136"/>
    </source>
</evidence>
<dbReference type="InterPro" id="IPR051447">
    <property type="entry name" value="Lipoprotein-release_system"/>
</dbReference>
<feature type="transmembrane region" description="Helical" evidence="8">
    <location>
        <begin position="272"/>
        <end position="296"/>
    </location>
</feature>
<keyword evidence="6 8" id="KW-1133">Transmembrane helix</keyword>
<dbReference type="GO" id="GO:0098797">
    <property type="term" value="C:plasma membrane protein complex"/>
    <property type="evidence" value="ECO:0007669"/>
    <property type="project" value="TreeGrafter"/>
</dbReference>
<gene>
    <name evidence="11" type="ORF">GR170_09680</name>
</gene>
<dbReference type="PANTHER" id="PTHR30489:SF0">
    <property type="entry name" value="LIPOPROTEIN-RELEASING SYSTEM TRANSMEMBRANE PROTEIN LOLE"/>
    <property type="match status" value="1"/>
</dbReference>
<proteinExistence type="inferred from homology"/>
<comment type="subcellular location">
    <subcellularLocation>
        <location evidence="1">Cell membrane</location>
        <topology evidence="1">Multi-pass membrane protein</topology>
    </subcellularLocation>
</comment>
<dbReference type="NCBIfam" id="TIGR02212">
    <property type="entry name" value="lolCE"/>
    <property type="match status" value="1"/>
</dbReference>
<evidence type="ECO:0000259" key="10">
    <source>
        <dbReference type="Pfam" id="PF12704"/>
    </source>
</evidence>
<dbReference type="InterPro" id="IPR011925">
    <property type="entry name" value="LolCE_TM"/>
</dbReference>
<evidence type="ECO:0000256" key="5">
    <source>
        <dbReference type="ARBA" id="ARBA00022692"/>
    </source>
</evidence>
<keyword evidence="7 8" id="KW-0472">Membrane</keyword>
<dbReference type="GO" id="GO:0042953">
    <property type="term" value="P:lipoprotein transport"/>
    <property type="evidence" value="ECO:0007669"/>
    <property type="project" value="InterPro"/>
</dbReference>
<dbReference type="Pfam" id="PF02687">
    <property type="entry name" value="FtsX"/>
    <property type="match status" value="1"/>
</dbReference>
<evidence type="ECO:0000259" key="9">
    <source>
        <dbReference type="Pfam" id="PF02687"/>
    </source>
</evidence>
<evidence type="ECO:0000256" key="4">
    <source>
        <dbReference type="ARBA" id="ARBA00022475"/>
    </source>
</evidence>
<protein>
    <submittedName>
        <fullName evidence="11">Lipoprotein-releasing ABC transporter permease subunit</fullName>
    </submittedName>
</protein>
<dbReference type="InterPro" id="IPR025857">
    <property type="entry name" value="MacB_PCD"/>
</dbReference>
<feature type="transmembrane region" description="Helical" evidence="8">
    <location>
        <begin position="317"/>
        <end position="346"/>
    </location>
</feature>
<dbReference type="PANTHER" id="PTHR30489">
    <property type="entry name" value="LIPOPROTEIN-RELEASING SYSTEM TRANSMEMBRANE PROTEIN LOLE"/>
    <property type="match status" value="1"/>
</dbReference>
<comment type="similarity">
    <text evidence="2">Belongs to the ABC-4 integral membrane protein family. LolC/E subfamily.</text>
</comment>
<dbReference type="EMBL" id="WUMU01000007">
    <property type="protein sequence ID" value="MXN18105.1"/>
    <property type="molecule type" value="Genomic_DNA"/>
</dbReference>
<evidence type="ECO:0000313" key="12">
    <source>
        <dbReference type="Proteomes" id="UP000477911"/>
    </source>
</evidence>
<name>A0A6L7G211_9RHOB</name>
<evidence type="ECO:0000256" key="1">
    <source>
        <dbReference type="ARBA" id="ARBA00004651"/>
    </source>
</evidence>
<dbReference type="RefSeq" id="WP_160894273.1">
    <property type="nucleotide sequence ID" value="NZ_WUMU01000007.1"/>
</dbReference>
<keyword evidence="3" id="KW-0813">Transport</keyword>
<reference evidence="11 12" key="1">
    <citation type="submission" date="2019-12" db="EMBL/GenBank/DDBJ databases">
        <authorList>
            <person name="Li M."/>
        </authorList>
    </citation>
    <scope>NUCLEOTIDE SEQUENCE [LARGE SCALE GENOMIC DNA]</scope>
    <source>
        <strain evidence="11 12">GBMRC 2024</strain>
    </source>
</reference>
<keyword evidence="12" id="KW-1185">Reference proteome</keyword>